<dbReference type="CDD" id="cd13580">
    <property type="entry name" value="PBP2_AlgQ_like_1"/>
    <property type="match status" value="1"/>
</dbReference>
<feature type="chain" id="PRO_5038697918" description="ABC transporter substrate-binding protein" evidence="2">
    <location>
        <begin position="24"/>
        <end position="549"/>
    </location>
</feature>
<evidence type="ECO:0000313" key="3">
    <source>
        <dbReference type="EMBL" id="GBG08632.1"/>
    </source>
</evidence>
<protein>
    <recommendedName>
        <fullName evidence="5">ABC transporter substrate-binding protein</fullName>
    </recommendedName>
</protein>
<evidence type="ECO:0000256" key="2">
    <source>
        <dbReference type="SAM" id="SignalP"/>
    </source>
</evidence>
<feature type="compositionally biased region" description="Polar residues" evidence="1">
    <location>
        <begin position="25"/>
        <end position="46"/>
    </location>
</feature>
<dbReference type="InterPro" id="IPR050490">
    <property type="entry name" value="Bact_solute-bd_prot1"/>
</dbReference>
<keyword evidence="2" id="KW-0732">Signal</keyword>
<accession>A0A2R5EPN0</accession>
<feature type="region of interest" description="Disordered" evidence="1">
    <location>
        <begin position="25"/>
        <end position="57"/>
    </location>
</feature>
<sequence>MKRKFTGILIGAIIATLSLAACANNSNDKASPSPSQTSDAPASPTGSTGGKYDPPITLTTVNQSHPTVKYADGDTVDNNPWTREYEDRYGIKIKSLWSVDATQWEQKTNLMIATGDIPDFFQATPVQFKQLAEADLLHDLSAAYDSAPERVKSLLNEGGSAALDSAKIGGKLLAIPFTGTPKEGAQMIWIRTDWLKKVNLSEPKTMDDLLKISEAFTTQDPDGNNKNDTFGLAVDNAFSTLTGFFNGFHAYNNIWIKGQDGKLAYSSIQPEMKTALGILQEMFKNKQIDPEFGSKDFSKVIESIVSGKIGMFFNSPFSGLYPLQQNIDQDPNAEWKAFPIVSNDAEPAKNQAALGTIGYWVVKKGTKNPEALFSMLDMWTEIFYENKDPEINSKFVNDGNTEIWQMNKIAAYRAFKNTDQRIKVIKALDSGDTSDLTGDDMGVYDKIQKFEAGDRSLWGWNAIFGKDGSMGVTDQYRQLNAYLSDEFITSPLTLMSERSADMNKIQLETFTKIIFNAAPIDEFDKFVTEWKKRGGDAVTEEVNEWYANR</sequence>
<dbReference type="EMBL" id="BDQX01000171">
    <property type="protein sequence ID" value="GBG08632.1"/>
    <property type="molecule type" value="Genomic_DNA"/>
</dbReference>
<dbReference type="PANTHER" id="PTHR43649:SF12">
    <property type="entry name" value="DIACETYLCHITOBIOSE BINDING PROTEIN DASA"/>
    <property type="match status" value="1"/>
</dbReference>
<dbReference type="PROSITE" id="PS51257">
    <property type="entry name" value="PROKAR_LIPOPROTEIN"/>
    <property type="match status" value="1"/>
</dbReference>
<dbReference type="PANTHER" id="PTHR43649">
    <property type="entry name" value="ARABINOSE-BINDING PROTEIN-RELATED"/>
    <property type="match status" value="1"/>
</dbReference>
<name>A0A2R5EPN0_9BACL</name>
<dbReference type="AlphaFoldDB" id="A0A2R5EPN0"/>
<keyword evidence="4" id="KW-1185">Reference proteome</keyword>
<dbReference type="RefSeq" id="WP_108993551.1">
    <property type="nucleotide sequence ID" value="NZ_BDQX01000171.1"/>
</dbReference>
<proteinExistence type="predicted"/>
<dbReference type="Proteomes" id="UP000245202">
    <property type="component" value="Unassembled WGS sequence"/>
</dbReference>
<organism evidence="3 4">
    <name type="scientific">Paenibacillus agaridevorans</name>
    <dbReference type="NCBI Taxonomy" id="171404"/>
    <lineage>
        <taxon>Bacteria</taxon>
        <taxon>Bacillati</taxon>
        <taxon>Bacillota</taxon>
        <taxon>Bacilli</taxon>
        <taxon>Bacillales</taxon>
        <taxon>Paenibacillaceae</taxon>
        <taxon>Paenibacillus</taxon>
    </lineage>
</organism>
<evidence type="ECO:0008006" key="5">
    <source>
        <dbReference type="Google" id="ProtNLM"/>
    </source>
</evidence>
<comment type="caution">
    <text evidence="3">The sequence shown here is derived from an EMBL/GenBank/DDBJ whole genome shotgun (WGS) entry which is preliminary data.</text>
</comment>
<reference evidence="3 4" key="1">
    <citation type="submission" date="2017-08" db="EMBL/GenBank/DDBJ databases">
        <title>Substantial Increase in Enzyme Production by Combined Drug-Resistance Mutations in Paenibacillus agaridevorans.</title>
        <authorList>
            <person name="Tanaka Y."/>
            <person name="Funane K."/>
            <person name="Hosaka T."/>
            <person name="Shiwa Y."/>
            <person name="Fujita N."/>
            <person name="Miyazaki T."/>
            <person name="Yoshikawa H."/>
            <person name="Murakami K."/>
            <person name="Kasahara K."/>
            <person name="Inaoka T."/>
            <person name="Hiraga Y."/>
            <person name="Ochi K."/>
        </authorList>
    </citation>
    <scope>NUCLEOTIDE SEQUENCE [LARGE SCALE GENOMIC DNA]</scope>
    <source>
        <strain evidence="3 4">T-3040</strain>
    </source>
</reference>
<feature type="signal peptide" evidence="2">
    <location>
        <begin position="1"/>
        <end position="23"/>
    </location>
</feature>
<gene>
    <name evidence="3" type="ORF">PAT3040_03220</name>
</gene>
<dbReference type="SUPFAM" id="SSF53850">
    <property type="entry name" value="Periplasmic binding protein-like II"/>
    <property type="match status" value="1"/>
</dbReference>
<dbReference type="Gene3D" id="3.40.190.10">
    <property type="entry name" value="Periplasmic binding protein-like II"/>
    <property type="match status" value="2"/>
</dbReference>
<evidence type="ECO:0000313" key="4">
    <source>
        <dbReference type="Proteomes" id="UP000245202"/>
    </source>
</evidence>
<evidence type="ECO:0000256" key="1">
    <source>
        <dbReference type="SAM" id="MobiDB-lite"/>
    </source>
</evidence>